<proteinExistence type="inferred from homology"/>
<keyword evidence="4" id="KW-0732">Signal</keyword>
<accession>A0A9W7FSR1</accession>
<sequence>MLATCLLLLLLLLNLNPTMSSPAPTDSSLSAPVRQTADKISSSRALLSQRYPSFLYDPYAKFFGQINETRPTSSLSRIAVRTRVFDNFVESAVSRNYTQFLSLGAGYDFRFLRVRLPSNIRVYEIDQAEVIQRKVDGIRVNSIKDDERITRIPADLTSSTWLSTLKSSTTFNPNLPTCIIAEGLLYYFTPSTAKKLIQECREICNDRVCGIFSAVSEGAVGGMGGLFRWGSDTVENDFKSCGWEHCTALTLGSPEFGCDCFNDYLKYINEYQPSINNNINNNTEVMSETSGALEGRKTFYVVCLENEEKHECYKPIVWSEGGEGIDKSDNKSDTVIICLGKKLVNNEITNELKGRILRAASLNATLPNSTIIFSGGLDESSKMLEYARSIFGSSACKNVILESKSTTTRENAIYVLNIFKEFKEKKGWKNVYIVTSSYHSNRAVRVFTETLQQGGFNDLNIKAHSNFFAVPHEASLNEDRHFKFL</sequence>
<dbReference type="NCBIfam" id="TIGR00027">
    <property type="entry name" value="mthyl_TIGR00027"/>
    <property type="match status" value="1"/>
</dbReference>
<keyword evidence="3" id="KW-0808">Transferase</keyword>
<dbReference type="GO" id="GO:0008168">
    <property type="term" value="F:methyltransferase activity"/>
    <property type="evidence" value="ECO:0007669"/>
    <property type="project" value="UniProtKB-KW"/>
</dbReference>
<feature type="chain" id="PRO_5040878187" description="DUF218 domain-containing protein" evidence="4">
    <location>
        <begin position="21"/>
        <end position="485"/>
    </location>
</feature>
<dbReference type="InterPro" id="IPR007213">
    <property type="entry name" value="Ppm1/Ppm2/Tcmp"/>
</dbReference>
<dbReference type="AlphaFoldDB" id="A0A9W7FSR1"/>
<comment type="caution">
    <text evidence="6">The sequence shown here is derived from an EMBL/GenBank/DDBJ whole genome shotgun (WGS) entry which is preliminary data.</text>
</comment>
<dbReference type="CDD" id="cd06259">
    <property type="entry name" value="YdcF-like"/>
    <property type="match status" value="1"/>
</dbReference>
<dbReference type="SUPFAM" id="SSF53335">
    <property type="entry name" value="S-adenosyl-L-methionine-dependent methyltransferases"/>
    <property type="match status" value="1"/>
</dbReference>
<evidence type="ECO:0000256" key="1">
    <source>
        <dbReference type="ARBA" id="ARBA00008138"/>
    </source>
</evidence>
<dbReference type="OrthoDB" id="203237at2759"/>
<dbReference type="PANTHER" id="PTHR43619">
    <property type="entry name" value="S-ADENOSYL-L-METHIONINE-DEPENDENT METHYLTRANSFERASE YKTD-RELATED"/>
    <property type="match status" value="1"/>
</dbReference>
<organism evidence="6 7">
    <name type="scientific">Triparma laevis f. longispina</name>
    <dbReference type="NCBI Taxonomy" id="1714387"/>
    <lineage>
        <taxon>Eukaryota</taxon>
        <taxon>Sar</taxon>
        <taxon>Stramenopiles</taxon>
        <taxon>Ochrophyta</taxon>
        <taxon>Bolidophyceae</taxon>
        <taxon>Parmales</taxon>
        <taxon>Triparmaceae</taxon>
        <taxon>Triparma</taxon>
    </lineage>
</organism>
<dbReference type="Gene3D" id="3.40.50.150">
    <property type="entry name" value="Vaccinia Virus protein VP39"/>
    <property type="match status" value="1"/>
</dbReference>
<dbReference type="PANTHER" id="PTHR43619:SF2">
    <property type="entry name" value="S-ADENOSYL-L-METHIONINE-DEPENDENT METHYLTRANSFERASES SUPERFAMILY PROTEIN"/>
    <property type="match status" value="1"/>
</dbReference>
<protein>
    <recommendedName>
        <fullName evidence="5">DUF218 domain-containing protein</fullName>
    </recommendedName>
</protein>
<keyword evidence="7" id="KW-1185">Reference proteome</keyword>
<dbReference type="GO" id="GO:0032259">
    <property type="term" value="P:methylation"/>
    <property type="evidence" value="ECO:0007669"/>
    <property type="project" value="UniProtKB-KW"/>
</dbReference>
<dbReference type="InterPro" id="IPR003848">
    <property type="entry name" value="DUF218"/>
</dbReference>
<dbReference type="EMBL" id="BRXW01000331">
    <property type="protein sequence ID" value="GMI18369.1"/>
    <property type="molecule type" value="Genomic_DNA"/>
</dbReference>
<feature type="domain" description="DUF218" evidence="5">
    <location>
        <begin position="335"/>
        <end position="454"/>
    </location>
</feature>
<comment type="similarity">
    <text evidence="1">Belongs to the UPF0677 family.</text>
</comment>
<evidence type="ECO:0000256" key="2">
    <source>
        <dbReference type="ARBA" id="ARBA00022603"/>
    </source>
</evidence>
<evidence type="ECO:0000313" key="6">
    <source>
        <dbReference type="EMBL" id="GMI18369.1"/>
    </source>
</evidence>
<dbReference type="Pfam" id="PF02698">
    <property type="entry name" value="DUF218"/>
    <property type="match status" value="1"/>
</dbReference>
<dbReference type="Gene3D" id="3.40.50.620">
    <property type="entry name" value="HUPs"/>
    <property type="match status" value="1"/>
</dbReference>
<dbReference type="InterPro" id="IPR014729">
    <property type="entry name" value="Rossmann-like_a/b/a_fold"/>
</dbReference>
<feature type="signal peptide" evidence="4">
    <location>
        <begin position="1"/>
        <end position="20"/>
    </location>
</feature>
<gene>
    <name evidence="6" type="ORF">TrLO_g7911</name>
</gene>
<dbReference type="InterPro" id="IPR011610">
    <property type="entry name" value="SAM_mthyl_Trfase_ML2640-like"/>
</dbReference>
<name>A0A9W7FSR1_9STRA</name>
<dbReference type="Proteomes" id="UP001165122">
    <property type="component" value="Unassembled WGS sequence"/>
</dbReference>
<dbReference type="InterPro" id="IPR029063">
    <property type="entry name" value="SAM-dependent_MTases_sf"/>
</dbReference>
<evidence type="ECO:0000313" key="7">
    <source>
        <dbReference type="Proteomes" id="UP001165122"/>
    </source>
</evidence>
<keyword evidence="2" id="KW-0489">Methyltransferase</keyword>
<evidence type="ECO:0000259" key="5">
    <source>
        <dbReference type="Pfam" id="PF02698"/>
    </source>
</evidence>
<reference evidence="7" key="1">
    <citation type="journal article" date="2023" name="Commun. Biol.">
        <title>Genome analysis of Parmales, the sister group of diatoms, reveals the evolutionary specialization of diatoms from phago-mixotrophs to photoautotrophs.</title>
        <authorList>
            <person name="Ban H."/>
            <person name="Sato S."/>
            <person name="Yoshikawa S."/>
            <person name="Yamada K."/>
            <person name="Nakamura Y."/>
            <person name="Ichinomiya M."/>
            <person name="Sato N."/>
            <person name="Blanc-Mathieu R."/>
            <person name="Endo H."/>
            <person name="Kuwata A."/>
            <person name="Ogata H."/>
        </authorList>
    </citation>
    <scope>NUCLEOTIDE SEQUENCE [LARGE SCALE GENOMIC DNA]</scope>
    <source>
        <strain evidence="7">NIES 3700</strain>
    </source>
</reference>
<evidence type="ECO:0000256" key="4">
    <source>
        <dbReference type="SAM" id="SignalP"/>
    </source>
</evidence>
<dbReference type="Pfam" id="PF04072">
    <property type="entry name" value="LCM"/>
    <property type="match status" value="1"/>
</dbReference>
<evidence type="ECO:0000256" key="3">
    <source>
        <dbReference type="ARBA" id="ARBA00022679"/>
    </source>
</evidence>